<feature type="transmembrane region" description="Helical" evidence="1">
    <location>
        <begin position="409"/>
        <end position="429"/>
    </location>
</feature>
<accession>A0A2Z4GFN8</accession>
<feature type="transmembrane region" description="Helical" evidence="1">
    <location>
        <begin position="348"/>
        <end position="369"/>
    </location>
</feature>
<evidence type="ECO:0000313" key="2">
    <source>
        <dbReference type="EMBL" id="AWW00061.1"/>
    </source>
</evidence>
<evidence type="ECO:0000256" key="1">
    <source>
        <dbReference type="SAM" id="Phobius"/>
    </source>
</evidence>
<dbReference type="RefSeq" id="WP_111373428.1">
    <property type="nucleotide sequence ID" value="NZ_CP029480.1"/>
</dbReference>
<dbReference type="Proteomes" id="UP000249873">
    <property type="component" value="Chromosome"/>
</dbReference>
<feature type="transmembrane region" description="Helical" evidence="1">
    <location>
        <begin position="306"/>
        <end position="328"/>
    </location>
</feature>
<keyword evidence="3" id="KW-1185">Reference proteome</keyword>
<keyword evidence="1" id="KW-0472">Membrane</keyword>
<feature type="transmembrane region" description="Helical" evidence="1">
    <location>
        <begin position="101"/>
        <end position="119"/>
    </location>
</feature>
<dbReference type="OrthoDB" id="140980at2"/>
<dbReference type="AlphaFoldDB" id="A0A2Z4GFN8"/>
<feature type="transmembrane region" description="Helical" evidence="1">
    <location>
        <begin position="268"/>
        <end position="286"/>
    </location>
</feature>
<organism evidence="2 3">
    <name type="scientific">Arcticibacterium luteifluviistationis</name>
    <dbReference type="NCBI Taxonomy" id="1784714"/>
    <lineage>
        <taxon>Bacteria</taxon>
        <taxon>Pseudomonadati</taxon>
        <taxon>Bacteroidota</taxon>
        <taxon>Cytophagia</taxon>
        <taxon>Cytophagales</taxon>
        <taxon>Leadbetterellaceae</taxon>
        <taxon>Arcticibacterium</taxon>
    </lineage>
</organism>
<keyword evidence="1" id="KW-0812">Transmembrane</keyword>
<feature type="transmembrane region" description="Helical" evidence="1">
    <location>
        <begin position="184"/>
        <end position="205"/>
    </location>
</feature>
<feature type="transmembrane region" description="Helical" evidence="1">
    <location>
        <begin position="24"/>
        <end position="47"/>
    </location>
</feature>
<dbReference type="EMBL" id="CP029480">
    <property type="protein sequence ID" value="AWW00061.1"/>
    <property type="molecule type" value="Genomic_DNA"/>
</dbReference>
<feature type="transmembrane region" description="Helical" evidence="1">
    <location>
        <begin position="381"/>
        <end position="403"/>
    </location>
</feature>
<feature type="transmembrane region" description="Helical" evidence="1">
    <location>
        <begin position="230"/>
        <end position="248"/>
    </location>
</feature>
<dbReference type="PANTHER" id="PTHR43044">
    <property type="match status" value="1"/>
</dbReference>
<feature type="transmembrane region" description="Helical" evidence="1">
    <location>
        <begin position="131"/>
        <end position="152"/>
    </location>
</feature>
<sequence length="453" mass="51523">MAHKHETPSVEESYDFSPELKRKLVIGGVIGVALVAIGVFLINMGWWGPDGFAGGAHEAHGAVDAHGAAEAAHGAGEHAAEGHHEATLMNRIVGNLWMNSIYFLGLSVIGVFFISYNYVAKAGWYTSFKRVPEALPAFLIVPAAVILILFAIPGSRHIIMHWTHEGIMDPLSNNYDAIIAGKSWWLNVPFYVFRLVSYFVVWWYLWKQIRKYSLLEDVSGSLEDYNKSRLYAKFFLIFFAVTSSTAAWDLSMAVDAHWFSTMFGWYHLSSWHVSGLAAIMLIIITLKDQGYLKGVNDSAIQDLGKLIFGFSIFWTYVWFSQFFLIFYAHLPEETIYFRERLHGYEGRYLAPFYISLVLNFVFPLLILMARGSKRNYTFLKLACWAILIGHWFDFYQMLMPAIAKNQGGIGLIEVGITTVFACSFIYVIYSQLSKANMYAKNHPFLEESLHHDI</sequence>
<evidence type="ECO:0000313" key="3">
    <source>
        <dbReference type="Proteomes" id="UP000249873"/>
    </source>
</evidence>
<dbReference type="PANTHER" id="PTHR43044:SF1">
    <property type="entry name" value="QUINOL:CYTOCHROME C OXIDOREDUCTASE QUINONE-BINDING SUBUNIT 2"/>
    <property type="match status" value="1"/>
</dbReference>
<keyword evidence="1" id="KW-1133">Transmembrane helix</keyword>
<name>A0A2Z4GFN8_9BACT</name>
<proteinExistence type="predicted"/>
<dbReference type="KEGG" id="als:DJ013_18565"/>
<protein>
    <submittedName>
        <fullName evidence="2">Quinol:cytochrome C oxidoreductase</fullName>
    </submittedName>
</protein>
<reference evidence="2 3" key="1">
    <citation type="submission" date="2018-05" db="EMBL/GenBank/DDBJ databases">
        <title>Complete genome sequence of Arcticibacterium luteifluviistationis SM1504T, a cytophagaceae bacterium isolated from Arctic surface seawater.</title>
        <authorList>
            <person name="Li Y."/>
            <person name="Qin Q.-L."/>
        </authorList>
    </citation>
    <scope>NUCLEOTIDE SEQUENCE [LARGE SCALE GENOMIC DNA]</scope>
    <source>
        <strain evidence="2 3">SM1504</strain>
    </source>
</reference>
<gene>
    <name evidence="2" type="ORF">DJ013_18565</name>
</gene>